<keyword evidence="1" id="KW-0808">Transferase</keyword>
<sequence>MESKTVTNAFQETLNPLKLIIHGPPASGKTTIVRRICKRYGAHYVSEKSMIEETLEELRMNIINAKEHATLKSAASPKDIGDGDEEVEEEEELEDEEQGRDMQQDLETEIRGYQEQIHEINSLLSNDGRLPDDYLVRLMRDFLAKPLCQNHGYVLDDFPKTLLQAKELFGQAAEVPKEPGEGQLQERRAEEIAGGEGAARIGDIPLGNASISIIPDFVISLQADDEFLCERLMKISEEDIKNVLDYEEKLIEFRTNNTPDESVLNFFDEAGIHPILIDIAEESIAGDSECILSYLYKIFGPPISGIGLTDEEEEELRKMEMEQRRLKQEAYLINKQLAEDRARQEYENKMEVWAATFEKLQMEEEKILAADSEPLRFYLMKYVFPTLTLGLCEVAKIKPDDPIDYLAEFLFKENPEGKMFDPSYTRNGEELTKATENIS</sequence>
<keyword evidence="2" id="KW-0547">Nucleotide-binding</keyword>
<dbReference type="InterPro" id="IPR027417">
    <property type="entry name" value="P-loop_NTPase"/>
</dbReference>
<protein>
    <recommendedName>
        <fullName evidence="8">Adenylate kinase 7</fullName>
    </recommendedName>
</protein>
<dbReference type="GO" id="GO:0000166">
    <property type="term" value="F:nucleotide binding"/>
    <property type="evidence" value="ECO:0007669"/>
    <property type="project" value="UniProtKB-KW"/>
</dbReference>
<evidence type="ECO:0000256" key="4">
    <source>
        <dbReference type="SAM" id="Coils"/>
    </source>
</evidence>
<dbReference type="PANTHER" id="PTHR23359">
    <property type="entry name" value="NUCLEOTIDE KINASE"/>
    <property type="match status" value="1"/>
</dbReference>
<dbReference type="GO" id="GO:0016301">
    <property type="term" value="F:kinase activity"/>
    <property type="evidence" value="ECO:0007669"/>
    <property type="project" value="UniProtKB-KW"/>
</dbReference>
<dbReference type="Gene3D" id="1.20.890.10">
    <property type="entry name" value="cAMP-dependent protein kinase regulatory subunit, dimerization-anchoring domain"/>
    <property type="match status" value="1"/>
</dbReference>
<dbReference type="Proteomes" id="UP001566132">
    <property type="component" value="Unassembled WGS sequence"/>
</dbReference>
<comment type="caution">
    <text evidence="6">The sequence shown here is derived from an EMBL/GenBank/DDBJ whole genome shotgun (WGS) entry which is preliminary data.</text>
</comment>
<evidence type="ECO:0000256" key="3">
    <source>
        <dbReference type="ARBA" id="ARBA00022777"/>
    </source>
</evidence>
<feature type="compositionally biased region" description="Acidic residues" evidence="5">
    <location>
        <begin position="82"/>
        <end position="98"/>
    </location>
</feature>
<dbReference type="SUPFAM" id="SSF52540">
    <property type="entry name" value="P-loop containing nucleoside triphosphate hydrolases"/>
    <property type="match status" value="1"/>
</dbReference>
<evidence type="ECO:0000256" key="1">
    <source>
        <dbReference type="ARBA" id="ARBA00022679"/>
    </source>
</evidence>
<accession>A0ABD1EQV3</accession>
<dbReference type="AlphaFoldDB" id="A0ABD1EQV3"/>
<keyword evidence="7" id="KW-1185">Reference proteome</keyword>
<evidence type="ECO:0000313" key="7">
    <source>
        <dbReference type="Proteomes" id="UP001566132"/>
    </source>
</evidence>
<dbReference type="InterPro" id="IPR047499">
    <property type="entry name" value="DD_AK7"/>
</dbReference>
<feature type="coiled-coil region" evidence="4">
    <location>
        <begin position="309"/>
        <end position="363"/>
    </location>
</feature>
<dbReference type="InterPro" id="IPR007858">
    <property type="entry name" value="Dpy-30_motif"/>
</dbReference>
<gene>
    <name evidence="6" type="ORF">ABEB36_006541</name>
</gene>
<proteinExistence type="predicted"/>
<dbReference type="EMBL" id="JBDJPC010000005">
    <property type="protein sequence ID" value="KAL1501160.1"/>
    <property type="molecule type" value="Genomic_DNA"/>
</dbReference>
<feature type="region of interest" description="Disordered" evidence="5">
    <location>
        <begin position="72"/>
        <end position="101"/>
    </location>
</feature>
<name>A0ABD1EQV3_HYPHA</name>
<dbReference type="Gene3D" id="3.40.50.300">
    <property type="entry name" value="P-loop containing nucleotide triphosphate hydrolases"/>
    <property type="match status" value="1"/>
</dbReference>
<dbReference type="CDD" id="cd22967">
    <property type="entry name" value="DD_AK7"/>
    <property type="match status" value="1"/>
</dbReference>
<organism evidence="6 7">
    <name type="scientific">Hypothenemus hampei</name>
    <name type="common">Coffee berry borer</name>
    <dbReference type="NCBI Taxonomy" id="57062"/>
    <lineage>
        <taxon>Eukaryota</taxon>
        <taxon>Metazoa</taxon>
        <taxon>Ecdysozoa</taxon>
        <taxon>Arthropoda</taxon>
        <taxon>Hexapoda</taxon>
        <taxon>Insecta</taxon>
        <taxon>Pterygota</taxon>
        <taxon>Neoptera</taxon>
        <taxon>Endopterygota</taxon>
        <taxon>Coleoptera</taxon>
        <taxon>Polyphaga</taxon>
        <taxon>Cucujiformia</taxon>
        <taxon>Curculionidae</taxon>
        <taxon>Scolytinae</taxon>
        <taxon>Hypothenemus</taxon>
    </lineage>
</organism>
<evidence type="ECO:0008006" key="8">
    <source>
        <dbReference type="Google" id="ProtNLM"/>
    </source>
</evidence>
<keyword evidence="3" id="KW-0418">Kinase</keyword>
<reference evidence="6 7" key="1">
    <citation type="submission" date="2024-05" db="EMBL/GenBank/DDBJ databases">
        <title>Genetic variation in Jamaican populations of the coffee berry borer (Hypothenemus hampei).</title>
        <authorList>
            <person name="Errbii M."/>
            <person name="Myrie A."/>
        </authorList>
    </citation>
    <scope>NUCLEOTIDE SEQUENCE [LARGE SCALE GENOMIC DNA]</scope>
    <source>
        <strain evidence="6">JA-Hopewell-2020-01-JO</strain>
        <tissue evidence="6">Whole body</tissue>
    </source>
</reference>
<dbReference type="Pfam" id="PF05186">
    <property type="entry name" value="Dpy-30"/>
    <property type="match status" value="1"/>
</dbReference>
<dbReference type="InterPro" id="IPR000850">
    <property type="entry name" value="Adenylat/UMP-CMP_kin"/>
</dbReference>
<evidence type="ECO:0000313" key="6">
    <source>
        <dbReference type="EMBL" id="KAL1501160.1"/>
    </source>
</evidence>
<keyword evidence="4" id="KW-0175">Coiled coil</keyword>
<evidence type="ECO:0000256" key="2">
    <source>
        <dbReference type="ARBA" id="ARBA00022741"/>
    </source>
</evidence>
<evidence type="ECO:0000256" key="5">
    <source>
        <dbReference type="SAM" id="MobiDB-lite"/>
    </source>
</evidence>